<accession>A0A9W5TY60</accession>
<reference evidence="7" key="2">
    <citation type="submission" date="2020-09" db="EMBL/GenBank/DDBJ databases">
        <authorList>
            <person name="Sun Q."/>
            <person name="Zhou Y."/>
        </authorList>
    </citation>
    <scope>NUCLEOTIDE SEQUENCE</scope>
    <source>
        <strain evidence="7">CGMCC 1.15454</strain>
    </source>
</reference>
<dbReference type="GO" id="GO:0048029">
    <property type="term" value="F:monosaccharide binding"/>
    <property type="evidence" value="ECO:0007669"/>
    <property type="project" value="InterPro"/>
</dbReference>
<dbReference type="AlphaFoldDB" id="A0A9W5TY60"/>
<reference evidence="7" key="1">
    <citation type="journal article" date="2014" name="Int. J. Syst. Evol. Microbiol.">
        <title>Complete genome sequence of Corynebacterium casei LMG S-19264T (=DSM 44701T), isolated from a smear-ripened cheese.</title>
        <authorList>
            <consortium name="US DOE Joint Genome Institute (JGI-PGF)"/>
            <person name="Walter F."/>
            <person name="Albersmeier A."/>
            <person name="Kalinowski J."/>
            <person name="Ruckert C."/>
        </authorList>
    </citation>
    <scope>NUCLEOTIDE SEQUENCE</scope>
    <source>
        <strain evidence="7">CGMCC 1.15454</strain>
    </source>
</reference>
<dbReference type="InterPro" id="IPR023750">
    <property type="entry name" value="RbsD-like_sf"/>
</dbReference>
<dbReference type="HAMAP" id="MF_01661">
    <property type="entry name" value="D_rib_pyranase"/>
    <property type="match status" value="1"/>
</dbReference>
<feature type="binding site" evidence="6">
    <location>
        <position position="28"/>
    </location>
    <ligand>
        <name>substrate</name>
    </ligand>
</feature>
<dbReference type="NCBIfam" id="NF008761">
    <property type="entry name" value="PRK11797.1"/>
    <property type="match status" value="1"/>
</dbReference>
<evidence type="ECO:0000256" key="2">
    <source>
        <dbReference type="ARBA" id="ARBA00012862"/>
    </source>
</evidence>
<comment type="caution">
    <text evidence="7">The sequence shown here is derived from an EMBL/GenBank/DDBJ whole genome shotgun (WGS) entry which is preliminary data.</text>
</comment>
<dbReference type="GO" id="GO:0005829">
    <property type="term" value="C:cytosol"/>
    <property type="evidence" value="ECO:0007669"/>
    <property type="project" value="TreeGrafter"/>
</dbReference>
<feature type="binding site" evidence="6">
    <location>
        <position position="98"/>
    </location>
    <ligand>
        <name>substrate</name>
    </ligand>
</feature>
<evidence type="ECO:0000313" key="7">
    <source>
        <dbReference type="EMBL" id="GGB45676.1"/>
    </source>
</evidence>
<comment type="subcellular location">
    <subcellularLocation>
        <location evidence="6">Cytoplasm</location>
    </subcellularLocation>
</comment>
<comment type="function">
    <text evidence="6">Catalyzes the interconversion of beta-pyran and beta-furan forms of D-ribose.</text>
</comment>
<dbReference type="InterPro" id="IPR007721">
    <property type="entry name" value="RbsD_FucU"/>
</dbReference>
<dbReference type="SUPFAM" id="SSF102546">
    <property type="entry name" value="RbsD-like"/>
    <property type="match status" value="1"/>
</dbReference>
<protein>
    <recommendedName>
        <fullName evidence="2 6">D-ribose pyranase</fullName>
        <ecNumber evidence="2 6">5.4.99.62</ecNumber>
    </recommendedName>
</protein>
<dbReference type="EMBL" id="BMJD01000018">
    <property type="protein sequence ID" value="GGB45676.1"/>
    <property type="molecule type" value="Genomic_DNA"/>
</dbReference>
<feature type="active site" description="Proton donor" evidence="6">
    <location>
        <position position="20"/>
    </location>
</feature>
<evidence type="ECO:0000313" key="8">
    <source>
        <dbReference type="Proteomes" id="UP000621492"/>
    </source>
</evidence>
<comment type="pathway">
    <text evidence="6">Carbohydrate metabolism; D-ribose degradation; D-ribose 5-phosphate from beta-D-ribopyranose: step 1/2.</text>
</comment>
<evidence type="ECO:0000256" key="6">
    <source>
        <dbReference type="HAMAP-Rule" id="MF_01661"/>
    </source>
</evidence>
<dbReference type="GO" id="GO:0019303">
    <property type="term" value="P:D-ribose catabolic process"/>
    <property type="evidence" value="ECO:0007669"/>
    <property type="project" value="UniProtKB-UniRule"/>
</dbReference>
<evidence type="ECO:0000256" key="3">
    <source>
        <dbReference type="ARBA" id="ARBA00022490"/>
    </source>
</evidence>
<organism evidence="7 8">
    <name type="scientific">Lentibacillus populi</name>
    <dbReference type="NCBI Taxonomy" id="1827502"/>
    <lineage>
        <taxon>Bacteria</taxon>
        <taxon>Bacillati</taxon>
        <taxon>Bacillota</taxon>
        <taxon>Bacilli</taxon>
        <taxon>Bacillales</taxon>
        <taxon>Bacillaceae</taxon>
        <taxon>Lentibacillus</taxon>
    </lineage>
</organism>
<evidence type="ECO:0000256" key="1">
    <source>
        <dbReference type="ARBA" id="ARBA00000223"/>
    </source>
</evidence>
<dbReference type="GO" id="GO:0016872">
    <property type="term" value="F:intramolecular lyase activity"/>
    <property type="evidence" value="ECO:0007669"/>
    <property type="project" value="UniProtKB-UniRule"/>
</dbReference>
<evidence type="ECO:0000256" key="5">
    <source>
        <dbReference type="ARBA" id="ARBA00023277"/>
    </source>
</evidence>
<keyword evidence="8" id="KW-1185">Reference proteome</keyword>
<dbReference type="RefSeq" id="WP_102414749.1">
    <property type="nucleotide sequence ID" value="NZ_BMJD01000018.1"/>
</dbReference>
<gene>
    <name evidence="6 7" type="primary">rbsD</name>
    <name evidence="7" type="ORF">GCM10011409_24060</name>
</gene>
<dbReference type="EC" id="5.4.99.62" evidence="2 6"/>
<dbReference type="Proteomes" id="UP000621492">
    <property type="component" value="Unassembled WGS sequence"/>
</dbReference>
<keyword evidence="5 6" id="KW-0119">Carbohydrate metabolism</keyword>
<feature type="binding site" evidence="6">
    <location>
        <begin position="120"/>
        <end position="122"/>
    </location>
    <ligand>
        <name>substrate</name>
    </ligand>
</feature>
<name>A0A9W5TY60_9BACI</name>
<dbReference type="GO" id="GO:0062193">
    <property type="term" value="F:D-ribose pyranase activity"/>
    <property type="evidence" value="ECO:0007669"/>
    <property type="project" value="UniProtKB-EC"/>
</dbReference>
<proteinExistence type="inferred from homology"/>
<keyword evidence="3 6" id="KW-0963">Cytoplasm</keyword>
<evidence type="ECO:0000256" key="4">
    <source>
        <dbReference type="ARBA" id="ARBA00023235"/>
    </source>
</evidence>
<dbReference type="Gene3D" id="3.40.1650.10">
    <property type="entry name" value="RbsD-like domain"/>
    <property type="match status" value="1"/>
</dbReference>
<dbReference type="PANTHER" id="PTHR37831">
    <property type="entry name" value="D-RIBOSE PYRANASE"/>
    <property type="match status" value="1"/>
</dbReference>
<comment type="catalytic activity">
    <reaction evidence="1 6">
        <text>beta-D-ribopyranose = beta-D-ribofuranose</text>
        <dbReference type="Rhea" id="RHEA:25432"/>
        <dbReference type="ChEBI" id="CHEBI:27476"/>
        <dbReference type="ChEBI" id="CHEBI:47002"/>
        <dbReference type="EC" id="5.4.99.62"/>
    </reaction>
</comment>
<dbReference type="Pfam" id="PF05025">
    <property type="entry name" value="RbsD_FucU"/>
    <property type="match status" value="1"/>
</dbReference>
<dbReference type="PANTHER" id="PTHR37831:SF1">
    <property type="entry name" value="D-RIBOSE PYRANASE"/>
    <property type="match status" value="1"/>
</dbReference>
<comment type="similarity">
    <text evidence="6">Belongs to the RbsD / FucU family. RbsD subfamily.</text>
</comment>
<comment type="subunit">
    <text evidence="6">Homodecamer.</text>
</comment>
<keyword evidence="4 6" id="KW-0413">Isomerase</keyword>
<sequence length="131" mass="14715">MKKFGMLNRDISSLLSRLGHTDKILIADCGLPVPDETLCIDLSLRLGIPSFETVLNVIAEDMQIEKMILANEIKTENSVLDKKLLEGYPTIPVEYIMHEELKKRIKEMKAVIRTGEATPYANVIVQSGVIF</sequence>
<dbReference type="InterPro" id="IPR023064">
    <property type="entry name" value="D-ribose_pyranase"/>
</dbReference>